<sequence length="180" mass="20677">MNNQTVLFITRLGAVILGTLTTFIISPPLLSPADAQVVSWRNVFVFFTGLLSIFIFDNVCRIINIRKIMLGLLGLFMVVIAFYQYLITEFSILCYNDFRIVISHGPLKSDEISNSTVWKDHPDYYNLLLESHFCNSRNLWGFSELWMPYYGMLILYLIAAIILTILLISIGEIIKINSHE</sequence>
<name>A0A7W8ZN07_9SPHI</name>
<organism evidence="2 3">
    <name type="scientific">Pedobacter cryoconitis</name>
    <dbReference type="NCBI Taxonomy" id="188932"/>
    <lineage>
        <taxon>Bacteria</taxon>
        <taxon>Pseudomonadati</taxon>
        <taxon>Bacteroidota</taxon>
        <taxon>Sphingobacteriia</taxon>
        <taxon>Sphingobacteriales</taxon>
        <taxon>Sphingobacteriaceae</taxon>
        <taxon>Pedobacter</taxon>
    </lineage>
</organism>
<keyword evidence="1" id="KW-1133">Transmembrane helix</keyword>
<dbReference type="RefSeq" id="WP_183882807.1">
    <property type="nucleotide sequence ID" value="NZ_JACHCD010000001.1"/>
</dbReference>
<feature type="transmembrane region" description="Helical" evidence="1">
    <location>
        <begin position="7"/>
        <end position="26"/>
    </location>
</feature>
<feature type="transmembrane region" description="Helical" evidence="1">
    <location>
        <begin position="38"/>
        <end position="56"/>
    </location>
</feature>
<keyword evidence="1" id="KW-0472">Membrane</keyword>
<dbReference type="EMBL" id="JACHCE010000004">
    <property type="protein sequence ID" value="MBB5636905.1"/>
    <property type="molecule type" value="Genomic_DNA"/>
</dbReference>
<keyword evidence="1" id="KW-0812">Transmembrane</keyword>
<proteinExistence type="predicted"/>
<dbReference type="AlphaFoldDB" id="A0A7W8ZN07"/>
<evidence type="ECO:0000313" key="2">
    <source>
        <dbReference type="EMBL" id="MBB5636905.1"/>
    </source>
</evidence>
<evidence type="ECO:0000256" key="1">
    <source>
        <dbReference type="SAM" id="Phobius"/>
    </source>
</evidence>
<feature type="transmembrane region" description="Helical" evidence="1">
    <location>
        <begin position="149"/>
        <end position="170"/>
    </location>
</feature>
<dbReference type="Proteomes" id="UP000537204">
    <property type="component" value="Unassembled WGS sequence"/>
</dbReference>
<reference evidence="2 3" key="1">
    <citation type="submission" date="2020-08" db="EMBL/GenBank/DDBJ databases">
        <title>Genomic Encyclopedia of Type Strains, Phase IV (KMG-V): Genome sequencing to study the core and pangenomes of soil and plant-associated prokaryotes.</title>
        <authorList>
            <person name="Whitman W."/>
        </authorList>
    </citation>
    <scope>NUCLEOTIDE SEQUENCE [LARGE SCALE GENOMIC DNA]</scope>
    <source>
        <strain evidence="2 3">S3M1</strain>
    </source>
</reference>
<accession>A0A7W8ZN07</accession>
<comment type="caution">
    <text evidence="2">The sequence shown here is derived from an EMBL/GenBank/DDBJ whole genome shotgun (WGS) entry which is preliminary data.</text>
</comment>
<feature type="transmembrane region" description="Helical" evidence="1">
    <location>
        <begin position="68"/>
        <end position="87"/>
    </location>
</feature>
<gene>
    <name evidence="2" type="ORF">HDE68_002818</name>
</gene>
<evidence type="ECO:0000313" key="3">
    <source>
        <dbReference type="Proteomes" id="UP000537204"/>
    </source>
</evidence>
<protein>
    <submittedName>
        <fullName evidence="2">Energy-converting hydrogenase Eha subunit A</fullName>
    </submittedName>
</protein>